<keyword evidence="9" id="KW-1185">Reference proteome</keyword>
<dbReference type="InterPro" id="IPR013328">
    <property type="entry name" value="6PGD_dom2"/>
</dbReference>
<evidence type="ECO:0000259" key="7">
    <source>
        <dbReference type="Pfam" id="PF02737"/>
    </source>
</evidence>
<dbReference type="Gene3D" id="1.10.1040.10">
    <property type="entry name" value="N-(1-d-carboxylethyl)-l-norvaline Dehydrogenase, domain 2"/>
    <property type="match status" value="1"/>
</dbReference>
<dbReference type="EC" id="1.1.1.157" evidence="8"/>
<dbReference type="PROSITE" id="PS00067">
    <property type="entry name" value="3HCDH"/>
    <property type="match status" value="1"/>
</dbReference>
<feature type="domain" description="3-hydroxyacyl-CoA dehydrogenase C-terminal" evidence="6">
    <location>
        <begin position="186"/>
        <end position="282"/>
    </location>
</feature>
<dbReference type="InterPro" id="IPR008927">
    <property type="entry name" value="6-PGluconate_DH-like_C_sf"/>
</dbReference>
<comment type="pathway">
    <text evidence="1">Lipid metabolism; butanoate metabolism.</text>
</comment>
<dbReference type="NCBIfam" id="NF004474">
    <property type="entry name" value="PRK05808.1"/>
    <property type="match status" value="1"/>
</dbReference>
<dbReference type="InterPro" id="IPR036291">
    <property type="entry name" value="NAD(P)-bd_dom_sf"/>
</dbReference>
<dbReference type="PANTHER" id="PTHR48075">
    <property type="entry name" value="3-HYDROXYACYL-COA DEHYDROGENASE FAMILY PROTEIN"/>
    <property type="match status" value="1"/>
</dbReference>
<dbReference type="UniPathway" id="UPA00863"/>
<dbReference type="SUPFAM" id="SSF48179">
    <property type="entry name" value="6-phosphogluconate dehydrogenase C-terminal domain-like"/>
    <property type="match status" value="1"/>
</dbReference>
<feature type="binding site" evidence="5">
    <location>
        <position position="119"/>
    </location>
    <ligand>
        <name>NAD(+)</name>
        <dbReference type="ChEBI" id="CHEBI:57540"/>
    </ligand>
</feature>
<evidence type="ECO:0000256" key="1">
    <source>
        <dbReference type="ARBA" id="ARBA00005086"/>
    </source>
</evidence>
<keyword evidence="3 8" id="KW-0560">Oxidoreductase</keyword>
<dbReference type="FunFam" id="3.40.50.720:FF:000009">
    <property type="entry name" value="Fatty oxidation complex, alpha subunit"/>
    <property type="match status" value="1"/>
</dbReference>
<dbReference type="OrthoDB" id="9771883at2"/>
<dbReference type="PANTHER" id="PTHR48075:SF5">
    <property type="entry name" value="3-HYDROXYBUTYRYL-COA DEHYDROGENASE"/>
    <property type="match status" value="1"/>
</dbReference>
<feature type="site" description="Important for catalytic activity" evidence="4">
    <location>
        <position position="140"/>
    </location>
</feature>
<feature type="binding site" evidence="5">
    <location>
        <position position="274"/>
    </location>
    <ligand>
        <name>NAD(+)</name>
        <dbReference type="ChEBI" id="CHEBI:57540"/>
    </ligand>
</feature>
<evidence type="ECO:0000256" key="4">
    <source>
        <dbReference type="PIRSR" id="PIRSR000105-1"/>
    </source>
</evidence>
<dbReference type="Pfam" id="PF02737">
    <property type="entry name" value="3HCDH_N"/>
    <property type="match status" value="1"/>
</dbReference>
<feature type="binding site" evidence="5">
    <location>
        <position position="33"/>
    </location>
    <ligand>
        <name>NAD(+)</name>
        <dbReference type="ChEBI" id="CHEBI:57540"/>
    </ligand>
</feature>
<dbReference type="Pfam" id="PF00725">
    <property type="entry name" value="3HCDH"/>
    <property type="match status" value="1"/>
</dbReference>
<evidence type="ECO:0000313" key="9">
    <source>
        <dbReference type="Proteomes" id="UP000036780"/>
    </source>
</evidence>
<dbReference type="PIRSF" id="PIRSF000105">
    <property type="entry name" value="HCDH"/>
    <property type="match status" value="1"/>
</dbReference>
<evidence type="ECO:0000259" key="6">
    <source>
        <dbReference type="Pfam" id="PF00725"/>
    </source>
</evidence>
<protein>
    <submittedName>
        <fullName evidence="8">3-hydroxybutyryl-CoA dehydrogenase</fullName>
        <ecNumber evidence="8">1.1.1.157</ecNumber>
    </submittedName>
</protein>
<feature type="binding site" evidence="5">
    <location>
        <position position="92"/>
    </location>
    <ligand>
        <name>NAD(+)</name>
        <dbReference type="ChEBI" id="CHEBI:57540"/>
    </ligand>
</feature>
<dbReference type="InterPro" id="IPR022694">
    <property type="entry name" value="3-OHacyl-CoA_DH"/>
</dbReference>
<dbReference type="RefSeq" id="WP_050350942.1">
    <property type="nucleotide sequence ID" value="NZ_CP073011.1"/>
</dbReference>
<dbReference type="AlphaFoldDB" id="A0A0L0QS76"/>
<organism evidence="8 9">
    <name type="scientific">Virgibacillus pantothenticus</name>
    <dbReference type="NCBI Taxonomy" id="1473"/>
    <lineage>
        <taxon>Bacteria</taxon>
        <taxon>Bacillati</taxon>
        <taxon>Bacillota</taxon>
        <taxon>Bacilli</taxon>
        <taxon>Bacillales</taxon>
        <taxon>Bacillaceae</taxon>
        <taxon>Virgibacillus</taxon>
    </lineage>
</organism>
<dbReference type="NCBIfam" id="NF005875">
    <property type="entry name" value="PRK07819.1"/>
    <property type="match status" value="1"/>
</dbReference>
<sequence length="283" mass="31426">MNINQVMVIGAGQMGAGIAQVCAQSGFHVLLYDKQTEALNHGVKRIHKFVHRACEKQKITEEQRDDTLLRIERAATIQDAAKADLVIEAVVENMDVKTAIFHELDQIAPAHTILASNTSSLSITEIAAATNRPDQVIGMHFMNPVPIMQLVEIIRAVQTSDGTYSIIEQMAKKLNKVPVTVQDFPGFVSNRILMPMINEAIYTLYEGIATVEDIDTSMKLGMNHPMGPLTLADFIGLDTCLYIMEVLHEGFSDSKYRPCPLLKQYVQAGWLGKKTGRGFYVYT</sequence>
<dbReference type="Proteomes" id="UP000036780">
    <property type="component" value="Unassembled WGS sequence"/>
</dbReference>
<feature type="binding site" evidence="5">
    <location>
        <position position="97"/>
    </location>
    <ligand>
        <name>NAD(+)</name>
        <dbReference type="ChEBI" id="CHEBI:57540"/>
    </ligand>
</feature>
<dbReference type="GeneID" id="66872730"/>
<feature type="binding site" evidence="5">
    <location>
        <begin position="10"/>
        <end position="15"/>
    </location>
    <ligand>
        <name>NAD(+)</name>
        <dbReference type="ChEBI" id="CHEBI:57540"/>
    </ligand>
</feature>
<dbReference type="GO" id="GO:0070403">
    <property type="term" value="F:NAD+ binding"/>
    <property type="evidence" value="ECO:0007669"/>
    <property type="project" value="InterPro"/>
</dbReference>
<evidence type="ECO:0000256" key="3">
    <source>
        <dbReference type="ARBA" id="ARBA00023002"/>
    </source>
</evidence>
<dbReference type="GO" id="GO:0019605">
    <property type="term" value="P:butyrate metabolic process"/>
    <property type="evidence" value="ECO:0007669"/>
    <property type="project" value="UniProtKB-UniPathway"/>
</dbReference>
<evidence type="ECO:0000256" key="2">
    <source>
        <dbReference type="ARBA" id="ARBA00009463"/>
    </source>
</evidence>
<dbReference type="NCBIfam" id="NF005715">
    <property type="entry name" value="PRK07530.1"/>
    <property type="match status" value="1"/>
</dbReference>
<dbReference type="GO" id="GO:0008691">
    <property type="term" value="F:3-hydroxybutyryl-CoA dehydrogenase activity"/>
    <property type="evidence" value="ECO:0007669"/>
    <property type="project" value="UniProtKB-EC"/>
</dbReference>
<evidence type="ECO:0000256" key="5">
    <source>
        <dbReference type="PIRSR" id="PIRSR000105-2"/>
    </source>
</evidence>
<gene>
    <name evidence="8" type="ORF">AFK71_07600</name>
</gene>
<feature type="domain" description="3-hydroxyacyl-CoA dehydrogenase NAD binding" evidence="7">
    <location>
        <begin position="5"/>
        <end position="183"/>
    </location>
</feature>
<feature type="binding site" evidence="5">
    <location>
        <position position="143"/>
    </location>
    <ligand>
        <name>NAD(+)</name>
        <dbReference type="ChEBI" id="CHEBI:57540"/>
    </ligand>
</feature>
<dbReference type="PATRIC" id="fig|1473.5.peg.4556"/>
<dbReference type="InterPro" id="IPR006108">
    <property type="entry name" value="3HC_DH_C"/>
</dbReference>
<keyword evidence="5" id="KW-0520">NAD</keyword>
<comment type="similarity">
    <text evidence="2">Belongs to the 3-hydroxyacyl-CoA dehydrogenase family.</text>
</comment>
<dbReference type="Gene3D" id="3.40.50.720">
    <property type="entry name" value="NAD(P)-binding Rossmann-like Domain"/>
    <property type="match status" value="1"/>
</dbReference>
<reference evidence="9" key="1">
    <citation type="submission" date="2015-07" db="EMBL/GenBank/DDBJ databases">
        <title>Fjat-10053 dsm26.</title>
        <authorList>
            <person name="Liu B."/>
            <person name="Wang J."/>
            <person name="Zhu Y."/>
            <person name="Liu G."/>
            <person name="Chen Q."/>
            <person name="Chen Z."/>
            <person name="Lan J."/>
            <person name="Che J."/>
            <person name="Ge C."/>
            <person name="Shi H."/>
            <person name="Pan Z."/>
            <person name="Liu X."/>
        </authorList>
    </citation>
    <scope>NUCLEOTIDE SEQUENCE [LARGE SCALE GENOMIC DNA]</scope>
    <source>
        <strain evidence="9">DSM 26</strain>
    </source>
</reference>
<evidence type="ECO:0000313" key="8">
    <source>
        <dbReference type="EMBL" id="KNE21510.1"/>
    </source>
</evidence>
<name>A0A0L0QS76_VIRPA</name>
<proteinExistence type="inferred from homology"/>
<dbReference type="EMBL" id="LGTO01000005">
    <property type="protein sequence ID" value="KNE21510.1"/>
    <property type="molecule type" value="Genomic_DNA"/>
</dbReference>
<dbReference type="InterPro" id="IPR006180">
    <property type="entry name" value="3-OHacyl-CoA_DH_CS"/>
</dbReference>
<dbReference type="InterPro" id="IPR006176">
    <property type="entry name" value="3-OHacyl-CoA_DH_NAD-bd"/>
</dbReference>
<comment type="caution">
    <text evidence="8">The sequence shown here is derived from an EMBL/GenBank/DDBJ whole genome shotgun (WGS) entry which is preliminary data.</text>
</comment>
<accession>A0A0L0QS76</accession>
<dbReference type="SUPFAM" id="SSF51735">
    <property type="entry name" value="NAD(P)-binding Rossmann-fold domains"/>
    <property type="match status" value="1"/>
</dbReference>